<dbReference type="InterPro" id="IPR006026">
    <property type="entry name" value="Peptidase_Metallo"/>
</dbReference>
<dbReference type="GO" id="GO:0008270">
    <property type="term" value="F:zinc ion binding"/>
    <property type="evidence" value="ECO:0007669"/>
    <property type="project" value="UniProtKB-UniRule"/>
</dbReference>
<gene>
    <name evidence="9" type="ORF">PPYR_11582</name>
</gene>
<feature type="domain" description="Peptidase M12A" evidence="8">
    <location>
        <begin position="81"/>
        <end position="276"/>
    </location>
</feature>
<sequence length="280" mass="32451">MLVTLIAIALVLETRGRELTESDYEEGGINFAYLGRRIFGKPNEESGRNVAAWTPGYRENPEFLGTYAEGDILFGPQRLRSAVKSESRRWVHGIVPYVFSSKFWFFQRFMVWRAMAAFHRETCIRFVERSDRDRDYVLFISQHWGCYSSIGRVGGKQVVNLQRPGCLRSGTIIHELMHVIGFAHEQSRFDRDKFINISYENVHPNMTSQFDMSPKQDFTDLDEPYDFGSIMHYSSYAFTWNGLMTMIPLDGVTKLGRAHYFSPIDIIKVNKLYQCARSST</sequence>
<evidence type="ECO:0000313" key="9">
    <source>
        <dbReference type="EMBL" id="KAB0794743.1"/>
    </source>
</evidence>
<dbReference type="EC" id="3.4.24.-" evidence="7"/>
<evidence type="ECO:0000256" key="7">
    <source>
        <dbReference type="RuleBase" id="RU361183"/>
    </source>
</evidence>
<dbReference type="PROSITE" id="PS51864">
    <property type="entry name" value="ASTACIN"/>
    <property type="match status" value="1"/>
</dbReference>
<evidence type="ECO:0000256" key="5">
    <source>
        <dbReference type="ARBA" id="ARBA00023049"/>
    </source>
</evidence>
<comment type="caution">
    <text evidence="9">The sequence shown here is derived from an EMBL/GenBank/DDBJ whole genome shotgun (WGS) entry which is preliminary data.</text>
</comment>
<dbReference type="InterPro" id="IPR034035">
    <property type="entry name" value="Astacin-like_dom"/>
</dbReference>
<dbReference type="GO" id="GO:0004222">
    <property type="term" value="F:metalloendopeptidase activity"/>
    <property type="evidence" value="ECO:0007669"/>
    <property type="project" value="UniProtKB-UniRule"/>
</dbReference>
<keyword evidence="5 6" id="KW-0482">Metalloprotease</keyword>
<name>A0A5N4ABP8_PHOPY</name>
<dbReference type="OrthoDB" id="291007at2759"/>
<accession>A0A5N4ABP8</accession>
<proteinExistence type="predicted"/>
<dbReference type="PANTHER" id="PTHR10127">
    <property type="entry name" value="DISCOIDIN, CUB, EGF, LAMININ , AND ZINC METALLOPROTEASE DOMAIN CONTAINING"/>
    <property type="match status" value="1"/>
</dbReference>
<feature type="active site" evidence="6">
    <location>
        <position position="175"/>
    </location>
</feature>
<comment type="cofactor">
    <cofactor evidence="6 7">
        <name>Zn(2+)</name>
        <dbReference type="ChEBI" id="CHEBI:29105"/>
    </cofactor>
    <text evidence="6 7">Binds 1 zinc ion per subunit.</text>
</comment>
<feature type="binding site" evidence="6">
    <location>
        <position position="184"/>
    </location>
    <ligand>
        <name>Zn(2+)</name>
        <dbReference type="ChEBI" id="CHEBI:29105"/>
        <note>catalytic</note>
    </ligand>
</feature>
<dbReference type="Gene3D" id="3.40.390.10">
    <property type="entry name" value="Collagenase (Catalytic Domain)"/>
    <property type="match status" value="1"/>
</dbReference>
<keyword evidence="4 6" id="KW-0862">Zinc</keyword>
<keyword evidence="2 6" id="KW-0479">Metal-binding</keyword>
<evidence type="ECO:0000256" key="1">
    <source>
        <dbReference type="ARBA" id="ARBA00022670"/>
    </source>
</evidence>
<dbReference type="PRINTS" id="PR00480">
    <property type="entry name" value="ASTACIN"/>
</dbReference>
<protein>
    <recommendedName>
        <fullName evidence="7">Metalloendopeptidase</fullName>
        <ecNumber evidence="7">3.4.24.-</ecNumber>
    </recommendedName>
</protein>
<reference evidence="9 10" key="1">
    <citation type="journal article" date="2018" name="Elife">
        <title>Firefly genomes illuminate parallel origins of bioluminescence in beetles.</title>
        <authorList>
            <person name="Fallon T.R."/>
            <person name="Lower S.E."/>
            <person name="Chang C.H."/>
            <person name="Bessho-Uehara M."/>
            <person name="Martin G.J."/>
            <person name="Bewick A.J."/>
            <person name="Behringer M."/>
            <person name="Debat H.J."/>
            <person name="Wong I."/>
            <person name="Day J.C."/>
            <person name="Suvorov A."/>
            <person name="Silva C.J."/>
            <person name="Stanger-Hall K.F."/>
            <person name="Hall D.W."/>
            <person name="Schmitz R.J."/>
            <person name="Nelson D.R."/>
            <person name="Lewis S.M."/>
            <person name="Shigenobu S."/>
            <person name="Bybee S.M."/>
            <person name="Larracuente A.M."/>
            <person name="Oba Y."/>
            <person name="Weng J.K."/>
        </authorList>
    </citation>
    <scope>NUCLEOTIDE SEQUENCE [LARGE SCALE GENOMIC DNA]</scope>
    <source>
        <strain evidence="9">1611_PpyrPB1</strain>
        <tissue evidence="9">Whole body</tissue>
    </source>
</reference>
<keyword evidence="7" id="KW-0732">Signal</keyword>
<dbReference type="Proteomes" id="UP000327044">
    <property type="component" value="Unassembled WGS sequence"/>
</dbReference>
<evidence type="ECO:0000313" key="10">
    <source>
        <dbReference type="Proteomes" id="UP000327044"/>
    </source>
</evidence>
<dbReference type="InterPro" id="IPR024079">
    <property type="entry name" value="MetalloPept_cat_dom_sf"/>
</dbReference>
<dbReference type="GO" id="GO:0006508">
    <property type="term" value="P:proteolysis"/>
    <property type="evidence" value="ECO:0007669"/>
    <property type="project" value="UniProtKB-KW"/>
</dbReference>
<keyword evidence="3 6" id="KW-0378">Hydrolase</keyword>
<evidence type="ECO:0000256" key="4">
    <source>
        <dbReference type="ARBA" id="ARBA00022833"/>
    </source>
</evidence>
<keyword evidence="1 6" id="KW-0645">Protease</keyword>
<dbReference type="PANTHER" id="PTHR10127:SF780">
    <property type="entry name" value="METALLOENDOPEPTIDASE"/>
    <property type="match status" value="1"/>
</dbReference>
<organism evidence="9 10">
    <name type="scientific">Photinus pyralis</name>
    <name type="common">Common eastern firefly</name>
    <name type="synonym">Lampyris pyralis</name>
    <dbReference type="NCBI Taxonomy" id="7054"/>
    <lineage>
        <taxon>Eukaryota</taxon>
        <taxon>Metazoa</taxon>
        <taxon>Ecdysozoa</taxon>
        <taxon>Arthropoda</taxon>
        <taxon>Hexapoda</taxon>
        <taxon>Insecta</taxon>
        <taxon>Pterygota</taxon>
        <taxon>Neoptera</taxon>
        <taxon>Endopterygota</taxon>
        <taxon>Coleoptera</taxon>
        <taxon>Polyphaga</taxon>
        <taxon>Elateriformia</taxon>
        <taxon>Elateroidea</taxon>
        <taxon>Lampyridae</taxon>
        <taxon>Lampyrinae</taxon>
        <taxon>Photinus</taxon>
    </lineage>
</organism>
<evidence type="ECO:0000256" key="2">
    <source>
        <dbReference type="ARBA" id="ARBA00022723"/>
    </source>
</evidence>
<evidence type="ECO:0000259" key="8">
    <source>
        <dbReference type="PROSITE" id="PS51864"/>
    </source>
</evidence>
<dbReference type="SUPFAM" id="SSF55486">
    <property type="entry name" value="Metalloproteases ('zincins'), catalytic domain"/>
    <property type="match status" value="1"/>
</dbReference>
<feature type="binding site" evidence="6">
    <location>
        <position position="178"/>
    </location>
    <ligand>
        <name>Zn(2+)</name>
        <dbReference type="ChEBI" id="CHEBI:29105"/>
        <note>catalytic</note>
    </ligand>
</feature>
<dbReference type="InParanoid" id="A0A5N4ABP8"/>
<dbReference type="AlphaFoldDB" id="A0A5N4ABP8"/>
<keyword evidence="10" id="KW-1185">Reference proteome</keyword>
<feature type="signal peptide" evidence="7">
    <location>
        <begin position="1"/>
        <end position="16"/>
    </location>
</feature>
<evidence type="ECO:0000256" key="3">
    <source>
        <dbReference type="ARBA" id="ARBA00022801"/>
    </source>
</evidence>
<feature type="binding site" evidence="6">
    <location>
        <position position="174"/>
    </location>
    <ligand>
        <name>Zn(2+)</name>
        <dbReference type="ChEBI" id="CHEBI:29105"/>
        <note>catalytic</note>
    </ligand>
</feature>
<dbReference type="EMBL" id="VVIM01000008">
    <property type="protein sequence ID" value="KAB0794743.1"/>
    <property type="molecule type" value="Genomic_DNA"/>
</dbReference>
<dbReference type="Pfam" id="PF01400">
    <property type="entry name" value="Astacin"/>
    <property type="match status" value="1"/>
</dbReference>
<dbReference type="SMART" id="SM00235">
    <property type="entry name" value="ZnMc"/>
    <property type="match status" value="1"/>
</dbReference>
<evidence type="ECO:0000256" key="6">
    <source>
        <dbReference type="PROSITE-ProRule" id="PRU01211"/>
    </source>
</evidence>
<comment type="caution">
    <text evidence="6">Lacks conserved residue(s) required for the propagation of feature annotation.</text>
</comment>
<feature type="chain" id="PRO_5024509621" description="Metalloendopeptidase" evidence="7">
    <location>
        <begin position="17"/>
        <end position="280"/>
    </location>
</feature>
<dbReference type="CDD" id="cd04280">
    <property type="entry name" value="ZnMc_astacin_like"/>
    <property type="match status" value="1"/>
</dbReference>
<dbReference type="InterPro" id="IPR001506">
    <property type="entry name" value="Peptidase_M12A"/>
</dbReference>